<dbReference type="Proteomes" id="UP001596289">
    <property type="component" value="Unassembled WGS sequence"/>
</dbReference>
<feature type="chain" id="PRO_5047501184" evidence="1">
    <location>
        <begin position="26"/>
        <end position="399"/>
    </location>
</feature>
<evidence type="ECO:0000256" key="1">
    <source>
        <dbReference type="SAM" id="SignalP"/>
    </source>
</evidence>
<organism evidence="2 3">
    <name type="scientific">Loigolactobacillus jiayinensis</name>
    <dbReference type="NCBI Taxonomy" id="2486016"/>
    <lineage>
        <taxon>Bacteria</taxon>
        <taxon>Bacillati</taxon>
        <taxon>Bacillota</taxon>
        <taxon>Bacilli</taxon>
        <taxon>Lactobacillales</taxon>
        <taxon>Lactobacillaceae</taxon>
        <taxon>Loigolactobacillus</taxon>
    </lineage>
</organism>
<evidence type="ECO:0000313" key="2">
    <source>
        <dbReference type="EMBL" id="MFC6171901.1"/>
    </source>
</evidence>
<feature type="signal peptide" evidence="1">
    <location>
        <begin position="1"/>
        <end position="25"/>
    </location>
</feature>
<reference evidence="3" key="1">
    <citation type="journal article" date="2019" name="Int. J. Syst. Evol. Microbiol.">
        <title>The Global Catalogue of Microorganisms (GCM) 10K type strain sequencing project: providing services to taxonomists for standard genome sequencing and annotation.</title>
        <authorList>
            <consortium name="The Broad Institute Genomics Platform"/>
            <consortium name="The Broad Institute Genome Sequencing Center for Infectious Disease"/>
            <person name="Wu L."/>
            <person name="Ma J."/>
        </authorList>
    </citation>
    <scope>NUCLEOTIDE SEQUENCE [LARGE SCALE GENOMIC DNA]</scope>
    <source>
        <strain evidence="3">CCM 8904</strain>
    </source>
</reference>
<proteinExistence type="predicted"/>
<protein>
    <submittedName>
        <fullName evidence="2">Uncharacterized protein</fullName>
    </submittedName>
</protein>
<dbReference type="RefSeq" id="WP_125551802.1">
    <property type="nucleotide sequence ID" value="NZ_JBHSSL010000118.1"/>
</dbReference>
<evidence type="ECO:0000313" key="3">
    <source>
        <dbReference type="Proteomes" id="UP001596289"/>
    </source>
</evidence>
<gene>
    <name evidence="2" type="ORF">ACFQGP_15165</name>
</gene>
<sequence length="399" mass="43918">MRLKRGWLWLISVLALLIGASNVSAQQLVGTYQGTNYSLTLRKNGTFVQDRITTNKKISRSTAKGKWQQMHNGQLVLHTTAVVNETFASLTAYQQGQAPVTLRQHKNNALTKSEARRQKITVKNGYLVTAKQGQLTPTTTATVAYNQHYRTEKQKYQAAAVHKLDQTTWEQPAKFGISFNADGTFAAWQVTTFNGEKVGKSAFDGTFTYAPATKTVQLTLRQQSSGYQYANAAALTTQQYQRQFIATAPVTSYHLTSSTNLTTSDPESTMQISATKKLYTPLPTVNTFAAAQQPATVTPPFNSAAGFADWLSENADLDAGLTMPAVIAQRRDQSAQNQATGQAIDLTYIVQFDWAQTTTVGMSFAYATDGQIYTAYPQSNDTGWYVNHELTAQLTHATE</sequence>
<keyword evidence="3" id="KW-1185">Reference proteome</keyword>
<dbReference type="EMBL" id="JBHSSL010000118">
    <property type="protein sequence ID" value="MFC6171901.1"/>
    <property type="molecule type" value="Genomic_DNA"/>
</dbReference>
<comment type="caution">
    <text evidence="2">The sequence shown here is derived from an EMBL/GenBank/DDBJ whole genome shotgun (WGS) entry which is preliminary data.</text>
</comment>
<name>A0ABW1RGV6_9LACO</name>
<keyword evidence="1" id="KW-0732">Signal</keyword>
<accession>A0ABW1RGV6</accession>